<dbReference type="OMA" id="YWRRSFE"/>
<dbReference type="InParanoid" id="A8PWJ7"/>
<dbReference type="GeneID" id="5856161"/>
<dbReference type="EMBL" id="AAYY01000003">
    <property type="protein sequence ID" value="EDP44642.1"/>
    <property type="molecule type" value="Genomic_DNA"/>
</dbReference>
<gene>
    <name evidence="1" type="ORF">MGL_1124</name>
</gene>
<dbReference type="Proteomes" id="UP000008837">
    <property type="component" value="Unassembled WGS sequence"/>
</dbReference>
<protein>
    <submittedName>
        <fullName evidence="1">Uncharacterized protein</fullName>
    </submittedName>
</protein>
<evidence type="ECO:0000313" key="1">
    <source>
        <dbReference type="EMBL" id="EDP44642.1"/>
    </source>
</evidence>
<organism evidence="1 2">
    <name type="scientific">Malassezia globosa (strain ATCC MYA-4612 / CBS 7966)</name>
    <name type="common">Dandruff-associated fungus</name>
    <dbReference type="NCBI Taxonomy" id="425265"/>
    <lineage>
        <taxon>Eukaryota</taxon>
        <taxon>Fungi</taxon>
        <taxon>Dikarya</taxon>
        <taxon>Basidiomycota</taxon>
        <taxon>Ustilaginomycotina</taxon>
        <taxon>Malasseziomycetes</taxon>
        <taxon>Malasseziales</taxon>
        <taxon>Malasseziaceae</taxon>
        <taxon>Malassezia</taxon>
    </lineage>
</organism>
<dbReference type="OrthoDB" id="2104935at2759"/>
<dbReference type="VEuPathDB" id="FungiDB:MGL_1124"/>
<dbReference type="AlphaFoldDB" id="A8PWJ7"/>
<proteinExistence type="predicted"/>
<keyword evidence="2" id="KW-1185">Reference proteome</keyword>
<accession>A8PWJ7</accession>
<reference evidence="1 2" key="1">
    <citation type="journal article" date="2007" name="Proc. Natl. Acad. Sci. U.S.A.">
        <title>Dandruff-associated Malassezia genomes reveal convergent and divergent virulence traits shared with plant and human fungal pathogens.</title>
        <authorList>
            <person name="Xu J."/>
            <person name="Saunders C.W."/>
            <person name="Hu P."/>
            <person name="Grant R.A."/>
            <person name="Boekhout T."/>
            <person name="Kuramae E.E."/>
            <person name="Kronstad J.W."/>
            <person name="Deangelis Y.M."/>
            <person name="Reeder N.L."/>
            <person name="Johnstone K.R."/>
            <person name="Leland M."/>
            <person name="Fieno A.M."/>
            <person name="Begley W.M."/>
            <person name="Sun Y."/>
            <person name="Lacey M.P."/>
            <person name="Chaudhary T."/>
            <person name="Keough T."/>
            <person name="Chu L."/>
            <person name="Sears R."/>
            <person name="Yuan B."/>
            <person name="Dawson T.L.Jr."/>
        </authorList>
    </citation>
    <scope>NUCLEOTIDE SEQUENCE [LARGE SCALE GENOMIC DNA]</scope>
    <source>
        <strain evidence="2">ATCC MYA-4612 / CBS 7966</strain>
    </source>
</reference>
<evidence type="ECO:0000313" key="2">
    <source>
        <dbReference type="Proteomes" id="UP000008837"/>
    </source>
</evidence>
<dbReference type="KEGG" id="mgl:MGL_1124"/>
<name>A8PWJ7_MALGO</name>
<sequence length="263" mass="29551">MPPLQGREKGLNDELTWAMMIQDAWGFVHQLLGLDEKHVLFDVGDRVKTGDVIGLAPSTPLSAMPPSKRPPLDVPVHYQEEGYEPYPFRFRKLEIRVARPHRHWTRYMSPDADGWSYFNPLLMYVRGRAPPVMIPPFMDVSTLVFAPSTSVEVPHAFPAYSGKRAIPIPSSKVDVFVRMQTFVESPGDAADAMDPVTPYAMDWAVQPVVKGAPKTLCAAKDVYWRRSFEHSKLELDDTSLDDASFMIPRRARCMGCGSSEGRA</sequence>
<dbReference type="RefSeq" id="XP_001731856.1">
    <property type="nucleotide sequence ID" value="XM_001731804.1"/>
</dbReference>
<comment type="caution">
    <text evidence="1">The sequence shown here is derived from an EMBL/GenBank/DDBJ whole genome shotgun (WGS) entry which is preliminary data.</text>
</comment>